<dbReference type="InterPro" id="IPR024949">
    <property type="entry name" value="Bet_v_I_allergen"/>
</dbReference>
<dbReference type="PRINTS" id="PR00634">
    <property type="entry name" value="BETALLERGEN"/>
</dbReference>
<dbReference type="CDD" id="cd07816">
    <property type="entry name" value="Bet_v1-like"/>
    <property type="match status" value="1"/>
</dbReference>
<comment type="similarity">
    <text evidence="1">Belongs to the BetVI family.</text>
</comment>
<dbReference type="STRING" id="1590841.A0A2R6RF54"/>
<dbReference type="Gene3D" id="3.30.530.20">
    <property type="match status" value="1"/>
</dbReference>
<gene>
    <name evidence="3" type="ORF">CEY00_Acc06248</name>
</gene>
<dbReference type="FunCoup" id="A0A2R6RF54">
    <property type="interactions" value="1034"/>
</dbReference>
<keyword evidence="4" id="KW-1185">Reference proteome</keyword>
<dbReference type="EMBL" id="NKQK01000006">
    <property type="protein sequence ID" value="PSS28649.1"/>
    <property type="molecule type" value="Genomic_DNA"/>
</dbReference>
<dbReference type="GO" id="GO:0009738">
    <property type="term" value="P:abscisic acid-activated signaling pathway"/>
    <property type="evidence" value="ECO:0007669"/>
    <property type="project" value="InterPro"/>
</dbReference>
<dbReference type="GO" id="GO:0006952">
    <property type="term" value="P:defense response"/>
    <property type="evidence" value="ECO:0007669"/>
    <property type="project" value="InterPro"/>
</dbReference>
<dbReference type="InterPro" id="IPR051761">
    <property type="entry name" value="MLP-like_ligand-binding"/>
</dbReference>
<sequence>MAALGKLDVEVELKSSADKFWKGIRDSTTLFPKVLPNEYKSIQVLEGDGKSVGSIRLVHFAEAGSPVVTFTKEKIEAVDEEKKTLSYSVIDGDLLKFYKNFKATLVVSPKGEGSSVKWDCEFQKASEEIPDPNLIRDFAAKTFQDLDAYLKA</sequence>
<dbReference type="InterPro" id="IPR023393">
    <property type="entry name" value="START-like_dom_sf"/>
</dbReference>
<dbReference type="GO" id="GO:0004864">
    <property type="term" value="F:protein phosphatase inhibitor activity"/>
    <property type="evidence" value="ECO:0007669"/>
    <property type="project" value="InterPro"/>
</dbReference>
<dbReference type="FunFam" id="3.30.530.20:FF:000007">
    <property type="entry name" value="Major pollen allergen Bet v 1-A"/>
    <property type="match status" value="1"/>
</dbReference>
<dbReference type="Proteomes" id="UP000241394">
    <property type="component" value="Chromosome LG6"/>
</dbReference>
<feature type="domain" description="Bet v I/Major latex protein" evidence="2">
    <location>
        <begin position="2"/>
        <end position="152"/>
    </location>
</feature>
<dbReference type="GO" id="GO:0038023">
    <property type="term" value="F:signaling receptor activity"/>
    <property type="evidence" value="ECO:0007669"/>
    <property type="project" value="InterPro"/>
</dbReference>
<dbReference type="OrthoDB" id="1567931at2759"/>
<comment type="caution">
    <text evidence="3">The sequence shown here is derived from an EMBL/GenBank/DDBJ whole genome shotgun (WGS) entry which is preliminary data.</text>
</comment>
<accession>A0A2R6RF54</accession>
<organism evidence="3 4">
    <name type="scientific">Actinidia chinensis var. chinensis</name>
    <name type="common">Chinese soft-hair kiwi</name>
    <dbReference type="NCBI Taxonomy" id="1590841"/>
    <lineage>
        <taxon>Eukaryota</taxon>
        <taxon>Viridiplantae</taxon>
        <taxon>Streptophyta</taxon>
        <taxon>Embryophyta</taxon>
        <taxon>Tracheophyta</taxon>
        <taxon>Spermatophyta</taxon>
        <taxon>Magnoliopsida</taxon>
        <taxon>eudicotyledons</taxon>
        <taxon>Gunneridae</taxon>
        <taxon>Pentapetalae</taxon>
        <taxon>asterids</taxon>
        <taxon>Ericales</taxon>
        <taxon>Actinidiaceae</taxon>
        <taxon>Actinidia</taxon>
    </lineage>
</organism>
<dbReference type="SUPFAM" id="SSF55961">
    <property type="entry name" value="Bet v1-like"/>
    <property type="match status" value="1"/>
</dbReference>
<dbReference type="InterPro" id="IPR000916">
    <property type="entry name" value="Bet_v_I/MLP"/>
</dbReference>
<evidence type="ECO:0000256" key="1">
    <source>
        <dbReference type="ARBA" id="ARBA00009744"/>
    </source>
</evidence>
<protein>
    <submittedName>
        <fullName evidence="3">MLP-like protein</fullName>
    </submittedName>
</protein>
<reference evidence="4" key="2">
    <citation type="journal article" date="2018" name="BMC Genomics">
        <title>A manually annotated Actinidia chinensis var. chinensis (kiwifruit) genome highlights the challenges associated with draft genomes and gene prediction in plants.</title>
        <authorList>
            <person name="Pilkington S.M."/>
            <person name="Crowhurst R."/>
            <person name="Hilario E."/>
            <person name="Nardozza S."/>
            <person name="Fraser L."/>
            <person name="Peng Y."/>
            <person name="Gunaseelan K."/>
            <person name="Simpson R."/>
            <person name="Tahir J."/>
            <person name="Deroles S.C."/>
            <person name="Templeton K."/>
            <person name="Luo Z."/>
            <person name="Davy M."/>
            <person name="Cheng C."/>
            <person name="McNeilage M."/>
            <person name="Scaglione D."/>
            <person name="Liu Y."/>
            <person name="Zhang Q."/>
            <person name="Datson P."/>
            <person name="De Silva N."/>
            <person name="Gardiner S.E."/>
            <person name="Bassett H."/>
            <person name="Chagne D."/>
            <person name="McCallum J."/>
            <person name="Dzierzon H."/>
            <person name="Deng C."/>
            <person name="Wang Y.Y."/>
            <person name="Barron L."/>
            <person name="Manako K."/>
            <person name="Bowen J."/>
            <person name="Foster T.M."/>
            <person name="Erridge Z.A."/>
            <person name="Tiffin H."/>
            <person name="Waite C.N."/>
            <person name="Davies K.M."/>
            <person name="Grierson E.P."/>
            <person name="Laing W.A."/>
            <person name="Kirk R."/>
            <person name="Chen X."/>
            <person name="Wood M."/>
            <person name="Montefiori M."/>
            <person name="Brummell D.A."/>
            <person name="Schwinn K.E."/>
            <person name="Catanach A."/>
            <person name="Fullerton C."/>
            <person name="Li D."/>
            <person name="Meiyalaghan S."/>
            <person name="Nieuwenhuizen N."/>
            <person name="Read N."/>
            <person name="Prakash R."/>
            <person name="Hunter D."/>
            <person name="Zhang H."/>
            <person name="McKenzie M."/>
            <person name="Knabel M."/>
            <person name="Harris A."/>
            <person name="Allan A.C."/>
            <person name="Gleave A."/>
            <person name="Chen A."/>
            <person name="Janssen B.J."/>
            <person name="Plunkett B."/>
            <person name="Ampomah-Dwamena C."/>
            <person name="Voogd C."/>
            <person name="Leif D."/>
            <person name="Lafferty D."/>
            <person name="Souleyre E.J.F."/>
            <person name="Varkonyi-Gasic E."/>
            <person name="Gambi F."/>
            <person name="Hanley J."/>
            <person name="Yao J.L."/>
            <person name="Cheung J."/>
            <person name="David K.M."/>
            <person name="Warren B."/>
            <person name="Marsh K."/>
            <person name="Snowden K.C."/>
            <person name="Lin-Wang K."/>
            <person name="Brian L."/>
            <person name="Martinez-Sanchez M."/>
            <person name="Wang M."/>
            <person name="Ileperuma N."/>
            <person name="Macnee N."/>
            <person name="Campin R."/>
            <person name="McAtee P."/>
            <person name="Drummond R.S.M."/>
            <person name="Espley R.V."/>
            <person name="Ireland H.S."/>
            <person name="Wu R."/>
            <person name="Atkinson R.G."/>
            <person name="Karunairetnam S."/>
            <person name="Bulley S."/>
            <person name="Chunkath S."/>
            <person name="Hanley Z."/>
            <person name="Storey R."/>
            <person name="Thrimawithana A.H."/>
            <person name="Thomson S."/>
            <person name="David C."/>
            <person name="Testolin R."/>
            <person name="Huang H."/>
            <person name="Hellens R.P."/>
            <person name="Schaffer R.J."/>
        </authorList>
    </citation>
    <scope>NUCLEOTIDE SEQUENCE [LARGE SCALE GENOMIC DNA]</scope>
    <source>
        <strain evidence="4">cv. Red5</strain>
    </source>
</reference>
<dbReference type="OMA" id="HDYKSID"/>
<dbReference type="AlphaFoldDB" id="A0A2R6RF54"/>
<evidence type="ECO:0000313" key="4">
    <source>
        <dbReference type="Proteomes" id="UP000241394"/>
    </source>
</evidence>
<evidence type="ECO:0000259" key="2">
    <source>
        <dbReference type="SMART" id="SM01037"/>
    </source>
</evidence>
<evidence type="ECO:0000313" key="3">
    <source>
        <dbReference type="EMBL" id="PSS28649.1"/>
    </source>
</evidence>
<dbReference type="Pfam" id="PF00407">
    <property type="entry name" value="Bet_v_1"/>
    <property type="match status" value="1"/>
</dbReference>
<dbReference type="PANTHER" id="PTHR31907">
    <property type="entry name" value="MLP-LIKE PROTEIN 423"/>
    <property type="match status" value="1"/>
</dbReference>
<reference evidence="3 4" key="1">
    <citation type="submission" date="2017-07" db="EMBL/GenBank/DDBJ databases">
        <title>An improved, manually edited Actinidia chinensis var. chinensis (kiwifruit) genome highlights the challenges associated with draft genomes and gene prediction in plants.</title>
        <authorList>
            <person name="Pilkington S."/>
            <person name="Crowhurst R."/>
            <person name="Hilario E."/>
            <person name="Nardozza S."/>
            <person name="Fraser L."/>
            <person name="Peng Y."/>
            <person name="Gunaseelan K."/>
            <person name="Simpson R."/>
            <person name="Tahir J."/>
            <person name="Deroles S."/>
            <person name="Templeton K."/>
            <person name="Luo Z."/>
            <person name="Davy M."/>
            <person name="Cheng C."/>
            <person name="Mcneilage M."/>
            <person name="Scaglione D."/>
            <person name="Liu Y."/>
            <person name="Zhang Q."/>
            <person name="Datson P."/>
            <person name="De Silva N."/>
            <person name="Gardiner S."/>
            <person name="Bassett H."/>
            <person name="Chagne D."/>
            <person name="Mccallum J."/>
            <person name="Dzierzon H."/>
            <person name="Deng C."/>
            <person name="Wang Y.-Y."/>
            <person name="Barron N."/>
            <person name="Manako K."/>
            <person name="Bowen J."/>
            <person name="Foster T."/>
            <person name="Erridge Z."/>
            <person name="Tiffin H."/>
            <person name="Waite C."/>
            <person name="Davies K."/>
            <person name="Grierson E."/>
            <person name="Laing W."/>
            <person name="Kirk R."/>
            <person name="Chen X."/>
            <person name="Wood M."/>
            <person name="Montefiori M."/>
            <person name="Brummell D."/>
            <person name="Schwinn K."/>
            <person name="Catanach A."/>
            <person name="Fullerton C."/>
            <person name="Li D."/>
            <person name="Meiyalaghan S."/>
            <person name="Nieuwenhuizen N."/>
            <person name="Read N."/>
            <person name="Prakash R."/>
            <person name="Hunter D."/>
            <person name="Zhang H."/>
            <person name="Mckenzie M."/>
            <person name="Knabel M."/>
            <person name="Harris A."/>
            <person name="Allan A."/>
            <person name="Chen A."/>
            <person name="Janssen B."/>
            <person name="Plunkett B."/>
            <person name="Dwamena C."/>
            <person name="Voogd C."/>
            <person name="Leif D."/>
            <person name="Lafferty D."/>
            <person name="Souleyre E."/>
            <person name="Varkonyi-Gasic E."/>
            <person name="Gambi F."/>
            <person name="Hanley J."/>
            <person name="Yao J.-L."/>
            <person name="Cheung J."/>
            <person name="David K."/>
            <person name="Warren B."/>
            <person name="Marsh K."/>
            <person name="Snowden K."/>
            <person name="Lin-Wang K."/>
            <person name="Brian L."/>
            <person name="Martinez-Sanchez M."/>
            <person name="Wang M."/>
            <person name="Ileperuma N."/>
            <person name="Macnee N."/>
            <person name="Campin R."/>
            <person name="Mcatee P."/>
            <person name="Drummond R."/>
            <person name="Espley R."/>
            <person name="Ireland H."/>
            <person name="Wu R."/>
            <person name="Atkinson R."/>
            <person name="Karunairetnam S."/>
            <person name="Bulley S."/>
            <person name="Chunkath S."/>
            <person name="Hanley Z."/>
            <person name="Storey R."/>
            <person name="Thrimawithana A."/>
            <person name="Thomson S."/>
            <person name="David C."/>
            <person name="Testolin R."/>
        </authorList>
    </citation>
    <scope>NUCLEOTIDE SEQUENCE [LARGE SCALE GENOMIC DNA]</scope>
    <source>
        <strain evidence="4">cv. Red5</strain>
        <tissue evidence="3">Young leaf</tissue>
    </source>
</reference>
<dbReference type="SMART" id="SM01037">
    <property type="entry name" value="Bet_v_1"/>
    <property type="match status" value="1"/>
</dbReference>
<proteinExistence type="inferred from homology"/>
<dbReference type="InParanoid" id="A0A2R6RF54"/>
<dbReference type="Gramene" id="PSS28649">
    <property type="protein sequence ID" value="PSS28649"/>
    <property type="gene ID" value="CEY00_Acc06248"/>
</dbReference>
<dbReference type="GO" id="GO:0010427">
    <property type="term" value="F:abscisic acid binding"/>
    <property type="evidence" value="ECO:0007669"/>
    <property type="project" value="InterPro"/>
</dbReference>
<name>A0A2R6RF54_ACTCC</name>